<keyword evidence="2" id="KW-0129">CBS domain</keyword>
<keyword evidence="1" id="KW-0010">Activator</keyword>
<evidence type="ECO:0000256" key="2">
    <source>
        <dbReference type="PROSITE-ProRule" id="PRU00703"/>
    </source>
</evidence>
<name>A0A1H0TBP3_9BACI</name>
<dbReference type="CDD" id="cd00038">
    <property type="entry name" value="CAP_ED"/>
    <property type="match status" value="1"/>
</dbReference>
<dbReference type="RefSeq" id="WP_090852355.1">
    <property type="nucleotide sequence ID" value="NZ_FNJU01000003.1"/>
</dbReference>
<dbReference type="PROSITE" id="PS51371">
    <property type="entry name" value="CBS"/>
    <property type="match status" value="1"/>
</dbReference>
<dbReference type="SMART" id="SM00116">
    <property type="entry name" value="CBS"/>
    <property type="match status" value="2"/>
</dbReference>
<accession>A0A1H0TBP3</accession>
<dbReference type="Pfam" id="PF10335">
    <property type="entry name" value="DUF294_C"/>
    <property type="match status" value="1"/>
</dbReference>
<dbReference type="OrthoDB" id="9810963at2"/>
<protein>
    <submittedName>
        <fullName evidence="5">CBS domain-containing protein</fullName>
    </submittedName>
</protein>
<dbReference type="GO" id="GO:0008773">
    <property type="term" value="F:[protein-PII] uridylyltransferase activity"/>
    <property type="evidence" value="ECO:0007669"/>
    <property type="project" value="InterPro"/>
</dbReference>
<dbReference type="GO" id="GO:0003700">
    <property type="term" value="F:DNA-binding transcription factor activity"/>
    <property type="evidence" value="ECO:0007669"/>
    <property type="project" value="TreeGrafter"/>
</dbReference>
<evidence type="ECO:0000313" key="5">
    <source>
        <dbReference type="EMBL" id="SDP51462.1"/>
    </source>
</evidence>
<dbReference type="Gene3D" id="2.60.120.10">
    <property type="entry name" value="Jelly Rolls"/>
    <property type="match status" value="1"/>
</dbReference>
<dbReference type="SUPFAM" id="SSF51206">
    <property type="entry name" value="cAMP-binding domain-like"/>
    <property type="match status" value="1"/>
</dbReference>
<dbReference type="PANTHER" id="PTHR24567">
    <property type="entry name" value="CRP FAMILY TRANSCRIPTIONAL REGULATORY PROTEIN"/>
    <property type="match status" value="1"/>
</dbReference>
<dbReference type="InterPro" id="IPR050397">
    <property type="entry name" value="Env_Response_Regulators"/>
</dbReference>
<dbReference type="Gene3D" id="3.10.580.10">
    <property type="entry name" value="CBS-domain"/>
    <property type="match status" value="1"/>
</dbReference>
<dbReference type="CDD" id="cd05401">
    <property type="entry name" value="NT_GlnE_GlnD_like"/>
    <property type="match status" value="1"/>
</dbReference>
<dbReference type="Proteomes" id="UP000199159">
    <property type="component" value="Unassembled WGS sequence"/>
</dbReference>
<dbReference type="InterPro" id="IPR005105">
    <property type="entry name" value="GlnD_Uridyltrans_N"/>
</dbReference>
<gene>
    <name evidence="5" type="ORF">SAMN05216565_103403</name>
</gene>
<organism evidence="5 6">
    <name type="scientific">Litchfieldia salsa</name>
    <dbReference type="NCBI Taxonomy" id="930152"/>
    <lineage>
        <taxon>Bacteria</taxon>
        <taxon>Bacillati</taxon>
        <taxon>Bacillota</taxon>
        <taxon>Bacilli</taxon>
        <taxon>Bacillales</taxon>
        <taxon>Bacillaceae</taxon>
        <taxon>Litchfieldia</taxon>
    </lineage>
</organism>
<dbReference type="STRING" id="930152.SAMN05216565_103403"/>
<dbReference type="InterPro" id="IPR000595">
    <property type="entry name" value="cNMP-bd_dom"/>
</dbReference>
<dbReference type="CDD" id="cd02205">
    <property type="entry name" value="CBS_pair_SF"/>
    <property type="match status" value="1"/>
</dbReference>
<dbReference type="GO" id="GO:0005829">
    <property type="term" value="C:cytosol"/>
    <property type="evidence" value="ECO:0007669"/>
    <property type="project" value="TreeGrafter"/>
</dbReference>
<dbReference type="SMART" id="SM00100">
    <property type="entry name" value="cNMP"/>
    <property type="match status" value="1"/>
</dbReference>
<dbReference type="Pfam" id="PF00027">
    <property type="entry name" value="cNMP_binding"/>
    <property type="match status" value="1"/>
</dbReference>
<dbReference type="AlphaFoldDB" id="A0A1H0TBP3"/>
<keyword evidence="6" id="KW-1185">Reference proteome</keyword>
<dbReference type="Pfam" id="PF03445">
    <property type="entry name" value="DUF294"/>
    <property type="match status" value="1"/>
</dbReference>
<dbReference type="InterPro" id="IPR018490">
    <property type="entry name" value="cNMP-bd_dom_sf"/>
</dbReference>
<proteinExistence type="predicted"/>
<dbReference type="InterPro" id="IPR046342">
    <property type="entry name" value="CBS_dom_sf"/>
</dbReference>
<evidence type="ECO:0000313" key="6">
    <source>
        <dbReference type="Proteomes" id="UP000199159"/>
    </source>
</evidence>
<reference evidence="6" key="1">
    <citation type="submission" date="2016-10" db="EMBL/GenBank/DDBJ databases">
        <authorList>
            <person name="Varghese N."/>
            <person name="Submissions S."/>
        </authorList>
    </citation>
    <scope>NUCLEOTIDE SEQUENCE [LARGE SCALE GENOMIC DNA]</scope>
    <source>
        <strain evidence="6">IBRC-M10078</strain>
    </source>
</reference>
<dbReference type="PROSITE" id="PS50042">
    <property type="entry name" value="CNMP_BINDING_3"/>
    <property type="match status" value="1"/>
</dbReference>
<dbReference type="EMBL" id="FNJU01000003">
    <property type="protein sequence ID" value="SDP51462.1"/>
    <property type="molecule type" value="Genomic_DNA"/>
</dbReference>
<evidence type="ECO:0000259" key="3">
    <source>
        <dbReference type="PROSITE" id="PS50042"/>
    </source>
</evidence>
<dbReference type="InterPro" id="IPR018821">
    <property type="entry name" value="DUF294_put_nucleoTrafse_sb-bd"/>
</dbReference>
<dbReference type="SUPFAM" id="SSF54631">
    <property type="entry name" value="CBS-domain pair"/>
    <property type="match status" value="1"/>
</dbReference>
<feature type="domain" description="CBS" evidence="4">
    <location>
        <begin position="167"/>
        <end position="225"/>
    </location>
</feature>
<dbReference type="Pfam" id="PF00571">
    <property type="entry name" value="CBS"/>
    <property type="match status" value="2"/>
</dbReference>
<sequence>MQQYDLQILLKDYYPFDLLSENQLNEVVTNARRVQFKKGEFLFREEESIEELDLYFLVSGLSKNILHQSNGKQVSLRYYYPGDIVGLMVMFTSGELNFSVQALEDCSVFKLSKAHFFEIMLVNPTFSKVIWESIGERMKTLYNEIKSNTASDEDENIRLLSTRVKTFMDTPYFISPNEPMTQAARLMKEHQLSGLIVRDVGQKTLGTLSYIDILRFISEGNLNDLVENWYNKRFFKVNDDTFTYEALAYFKYDYIQIIPVYNQNRIIGMVTPRSFLNLNNSNFLELSYRVLTTKKIEELKELGTNRDAMFQSFINELLDNESLAYDVTEVISNHNDTIHRQLIKLTELEMKDEGYGNPPVNYCFITMGSQARSEQGFSTDQDNGLIIDNFDHLENSQFIHHYFQTFATKLNAYLNEVGFPECTGKIMAKELKWRKSLNQWKNEIASWKKELDAEEIQSFTMFYDFRPIFGDFSIAEEIRTFLTEKVKGSNLLQYMLVKDSLKWKIPVSPLGLMNLNQKNKKIDIKKIGLIQIINTVRIYAIKYGIEEVNTIKRLHRLKEIKAMHPRDVENAKTALHYLQHYRLKQNILQLSNGFPVSNEIKIQDLSKEDKWKLKEAIQIANRMQQATKITLNRTRGV</sequence>
<dbReference type="InterPro" id="IPR000644">
    <property type="entry name" value="CBS_dom"/>
</dbReference>
<evidence type="ECO:0000259" key="4">
    <source>
        <dbReference type="PROSITE" id="PS51371"/>
    </source>
</evidence>
<feature type="domain" description="Cyclic nucleotide-binding" evidence="3">
    <location>
        <begin position="15"/>
        <end position="137"/>
    </location>
</feature>
<dbReference type="PANTHER" id="PTHR24567:SF26">
    <property type="entry name" value="REGULATORY PROTEIN YEIL"/>
    <property type="match status" value="1"/>
</dbReference>
<dbReference type="InterPro" id="IPR014710">
    <property type="entry name" value="RmlC-like_jellyroll"/>
</dbReference>
<evidence type="ECO:0000256" key="1">
    <source>
        <dbReference type="ARBA" id="ARBA00023159"/>
    </source>
</evidence>